<keyword evidence="3" id="KW-0732">Signal</keyword>
<feature type="chain" id="PRO_5035947280" description="IST1-like protein" evidence="3">
    <location>
        <begin position="21"/>
        <end position="405"/>
    </location>
</feature>
<evidence type="ECO:0008006" key="6">
    <source>
        <dbReference type="Google" id="ProtNLM"/>
    </source>
</evidence>
<evidence type="ECO:0000313" key="5">
    <source>
        <dbReference type="Proteomes" id="UP000825935"/>
    </source>
</evidence>
<dbReference type="GO" id="GO:0015031">
    <property type="term" value="P:protein transport"/>
    <property type="evidence" value="ECO:0007669"/>
    <property type="project" value="InterPro"/>
</dbReference>
<feature type="region of interest" description="Disordered" evidence="2">
    <location>
        <begin position="304"/>
        <end position="366"/>
    </location>
</feature>
<dbReference type="EMBL" id="CM035423">
    <property type="protein sequence ID" value="KAH7366207.1"/>
    <property type="molecule type" value="Genomic_DNA"/>
</dbReference>
<feature type="compositionally biased region" description="Polar residues" evidence="2">
    <location>
        <begin position="347"/>
        <end position="362"/>
    </location>
</feature>
<dbReference type="OMA" id="KESGQCF"/>
<protein>
    <recommendedName>
        <fullName evidence="6">IST1-like protein</fullName>
    </recommendedName>
</protein>
<reference evidence="4" key="1">
    <citation type="submission" date="2021-08" db="EMBL/GenBank/DDBJ databases">
        <title>WGS assembly of Ceratopteris richardii.</title>
        <authorList>
            <person name="Marchant D.B."/>
            <person name="Chen G."/>
            <person name="Jenkins J."/>
            <person name="Shu S."/>
            <person name="Leebens-Mack J."/>
            <person name="Grimwood J."/>
            <person name="Schmutz J."/>
            <person name="Soltis P."/>
            <person name="Soltis D."/>
            <person name="Chen Z.-H."/>
        </authorList>
    </citation>
    <scope>NUCLEOTIDE SEQUENCE</scope>
    <source>
        <strain evidence="4">Whitten #5841</strain>
        <tissue evidence="4">Leaf</tissue>
    </source>
</reference>
<sequence>MIFFLLSLLGLVPTFQKTKCKKLLSITLERIKHLNTRRRAQLKLLRIDTAELLQLGEQEKAHVLIRRICKELRFLSIYREISTYCQRVQSNLRDIAQKETCPRDLEEPLAGLCFAALCCAELPELRELREIFSFKFGKEFVTITQQLEPKSGINRAFLGCLCAEEPPENLQRKVLNDIESECDLRQGYNEEEEDRKEDAEGTNLIRYRRMFNTCRSDTQTAIPGCVNSFKLQDNNEVEDWEDACTVKQEYLGNRVVPYGRTTKAEALQGEHNFYWASREARDQNRAKPKNRNAEARISNAEPSMFLSMPDRCPPLPGLSPPMMHQQGLPTSPPMRIPPSPTPLKETSVPSPSAFTKPSNSDGSVPLRRLSSAPEVQYNESFRGSLVHPRQPNYDDLVTNLMTLKH</sequence>
<feature type="signal peptide" evidence="3">
    <location>
        <begin position="1"/>
        <end position="20"/>
    </location>
</feature>
<dbReference type="PANTHER" id="PTHR12161">
    <property type="entry name" value="IST1 FAMILY MEMBER"/>
    <property type="match status" value="1"/>
</dbReference>
<evidence type="ECO:0000313" key="4">
    <source>
        <dbReference type="EMBL" id="KAH7366207.1"/>
    </source>
</evidence>
<dbReference type="AlphaFoldDB" id="A0A8T2SSR3"/>
<keyword evidence="5" id="KW-1185">Reference proteome</keyword>
<dbReference type="InterPro" id="IPR042277">
    <property type="entry name" value="IST1-like"/>
</dbReference>
<evidence type="ECO:0000256" key="1">
    <source>
        <dbReference type="ARBA" id="ARBA00005536"/>
    </source>
</evidence>
<dbReference type="PANTHER" id="PTHR12161:SF44">
    <property type="entry name" value="REGULATOR OF VPS4 ACTIVITY IN THE MVB PATHWAY PROTEIN"/>
    <property type="match status" value="1"/>
</dbReference>
<dbReference type="Pfam" id="PF03398">
    <property type="entry name" value="Ist1"/>
    <property type="match status" value="1"/>
</dbReference>
<name>A0A8T2SSR3_CERRI</name>
<dbReference type="Proteomes" id="UP000825935">
    <property type="component" value="Chromosome 18"/>
</dbReference>
<dbReference type="InterPro" id="IPR005061">
    <property type="entry name" value="Ist1"/>
</dbReference>
<dbReference type="OrthoDB" id="1154832at2759"/>
<evidence type="ECO:0000256" key="3">
    <source>
        <dbReference type="SAM" id="SignalP"/>
    </source>
</evidence>
<feature type="compositionally biased region" description="Pro residues" evidence="2">
    <location>
        <begin position="330"/>
        <end position="341"/>
    </location>
</feature>
<gene>
    <name evidence="4" type="ORF">KP509_18G067700</name>
</gene>
<comment type="similarity">
    <text evidence="1">Belongs to the IST1 family.</text>
</comment>
<accession>A0A8T2SSR3</accession>
<organism evidence="4 5">
    <name type="scientific">Ceratopteris richardii</name>
    <name type="common">Triangle waterfern</name>
    <dbReference type="NCBI Taxonomy" id="49495"/>
    <lineage>
        <taxon>Eukaryota</taxon>
        <taxon>Viridiplantae</taxon>
        <taxon>Streptophyta</taxon>
        <taxon>Embryophyta</taxon>
        <taxon>Tracheophyta</taxon>
        <taxon>Polypodiopsida</taxon>
        <taxon>Polypodiidae</taxon>
        <taxon>Polypodiales</taxon>
        <taxon>Pteridineae</taxon>
        <taxon>Pteridaceae</taxon>
        <taxon>Parkerioideae</taxon>
        <taxon>Ceratopteris</taxon>
    </lineage>
</organism>
<proteinExistence type="inferred from homology"/>
<evidence type="ECO:0000256" key="2">
    <source>
        <dbReference type="SAM" id="MobiDB-lite"/>
    </source>
</evidence>
<comment type="caution">
    <text evidence="4">The sequence shown here is derived from an EMBL/GenBank/DDBJ whole genome shotgun (WGS) entry which is preliminary data.</text>
</comment>
<dbReference type="Gene3D" id="1.20.1260.60">
    <property type="entry name" value="Vacuolar protein sorting-associated protein Ist1"/>
    <property type="match status" value="1"/>
</dbReference>